<organism evidence="1 2">
    <name type="scientific">Populus trichocarpa</name>
    <name type="common">Western balsam poplar</name>
    <name type="synonym">Populus balsamifera subsp. trichocarpa</name>
    <dbReference type="NCBI Taxonomy" id="3694"/>
    <lineage>
        <taxon>Eukaryota</taxon>
        <taxon>Viridiplantae</taxon>
        <taxon>Streptophyta</taxon>
        <taxon>Embryophyta</taxon>
        <taxon>Tracheophyta</taxon>
        <taxon>Spermatophyta</taxon>
        <taxon>Magnoliopsida</taxon>
        <taxon>eudicotyledons</taxon>
        <taxon>Gunneridae</taxon>
        <taxon>Pentapetalae</taxon>
        <taxon>rosids</taxon>
        <taxon>fabids</taxon>
        <taxon>Malpighiales</taxon>
        <taxon>Salicaceae</taxon>
        <taxon>Saliceae</taxon>
        <taxon>Populus</taxon>
    </lineage>
</organism>
<protein>
    <submittedName>
        <fullName evidence="1">Uncharacterized protein</fullName>
    </submittedName>
</protein>
<dbReference type="Proteomes" id="UP000006729">
    <property type="component" value="Chromosome 2"/>
</dbReference>
<evidence type="ECO:0000313" key="1">
    <source>
        <dbReference type="EMBL" id="KAI9400418.1"/>
    </source>
</evidence>
<comment type="caution">
    <text evidence="1">The sequence shown here is derived from an EMBL/GenBank/DDBJ whole genome shotgun (WGS) entry which is preliminary data.</text>
</comment>
<accession>A0ACC0TGR6</accession>
<keyword evidence="2" id="KW-1185">Reference proteome</keyword>
<sequence length="207" mass="22923">MSGISASASASPPSHCFYNLQSKIQTKQELSFVNPPLISRSSSSSSSHIKLKTHLGLRFETALRGCHKINVRCSSSSGPGGPGSASGDSDSRSVLDAFFLGKAVAEALNERVESAVGEFLSTIGRLQAEQQKQIQDFQVVNYMYCYQSILNLFIVKEYFLFTFLLLLMDGSLSKFVLLCSGWRMFNCVPPVFRFKNCHSRYSLKTFS</sequence>
<reference evidence="1 2" key="1">
    <citation type="journal article" date="2006" name="Science">
        <title>The genome of black cottonwood, Populus trichocarpa (Torr. &amp; Gray).</title>
        <authorList>
            <person name="Tuskan G.A."/>
            <person name="Difazio S."/>
            <person name="Jansson S."/>
            <person name="Bohlmann J."/>
            <person name="Grigoriev I."/>
            <person name="Hellsten U."/>
            <person name="Putnam N."/>
            <person name="Ralph S."/>
            <person name="Rombauts S."/>
            <person name="Salamov A."/>
            <person name="Schein J."/>
            <person name="Sterck L."/>
            <person name="Aerts A."/>
            <person name="Bhalerao R.R."/>
            <person name="Bhalerao R.P."/>
            <person name="Blaudez D."/>
            <person name="Boerjan W."/>
            <person name="Brun A."/>
            <person name="Brunner A."/>
            <person name="Busov V."/>
            <person name="Campbell M."/>
            <person name="Carlson J."/>
            <person name="Chalot M."/>
            <person name="Chapman J."/>
            <person name="Chen G.L."/>
            <person name="Cooper D."/>
            <person name="Coutinho P.M."/>
            <person name="Couturier J."/>
            <person name="Covert S."/>
            <person name="Cronk Q."/>
            <person name="Cunningham R."/>
            <person name="Davis J."/>
            <person name="Degroeve S."/>
            <person name="Dejardin A."/>
            <person name="Depamphilis C."/>
            <person name="Detter J."/>
            <person name="Dirks B."/>
            <person name="Dubchak I."/>
            <person name="Duplessis S."/>
            <person name="Ehlting J."/>
            <person name="Ellis B."/>
            <person name="Gendler K."/>
            <person name="Goodstein D."/>
            <person name="Gribskov M."/>
            <person name="Grimwood J."/>
            <person name="Groover A."/>
            <person name="Gunter L."/>
            <person name="Hamberger B."/>
            <person name="Heinze B."/>
            <person name="Helariutta Y."/>
            <person name="Henrissat B."/>
            <person name="Holligan D."/>
            <person name="Holt R."/>
            <person name="Huang W."/>
            <person name="Islam-Faridi N."/>
            <person name="Jones S."/>
            <person name="Jones-Rhoades M."/>
            <person name="Jorgensen R."/>
            <person name="Joshi C."/>
            <person name="Kangasjarvi J."/>
            <person name="Karlsson J."/>
            <person name="Kelleher C."/>
            <person name="Kirkpatrick R."/>
            <person name="Kirst M."/>
            <person name="Kohler A."/>
            <person name="Kalluri U."/>
            <person name="Larimer F."/>
            <person name="Leebens-Mack J."/>
            <person name="Leple J.C."/>
            <person name="Locascio P."/>
            <person name="Lou Y."/>
            <person name="Lucas S."/>
            <person name="Martin F."/>
            <person name="Montanini B."/>
            <person name="Napoli C."/>
            <person name="Nelson D.R."/>
            <person name="Nelson C."/>
            <person name="Nieminen K."/>
            <person name="Nilsson O."/>
            <person name="Pereda V."/>
            <person name="Peter G."/>
            <person name="Philippe R."/>
            <person name="Pilate G."/>
            <person name="Poliakov A."/>
            <person name="Razumovskaya J."/>
            <person name="Richardson P."/>
            <person name="Rinaldi C."/>
            <person name="Ritland K."/>
            <person name="Rouze P."/>
            <person name="Ryaboy D."/>
            <person name="Schmutz J."/>
            <person name="Schrader J."/>
            <person name="Segerman B."/>
            <person name="Shin H."/>
            <person name="Siddiqui A."/>
            <person name="Sterky F."/>
            <person name="Terry A."/>
            <person name="Tsai C.J."/>
            <person name="Uberbacher E."/>
            <person name="Unneberg P."/>
            <person name="Vahala J."/>
            <person name="Wall K."/>
            <person name="Wessler S."/>
            <person name="Yang G."/>
            <person name="Yin T."/>
            <person name="Douglas C."/>
            <person name="Marra M."/>
            <person name="Sandberg G."/>
            <person name="Van de Peer Y."/>
            <person name="Rokhsar D."/>
        </authorList>
    </citation>
    <scope>NUCLEOTIDE SEQUENCE [LARGE SCALE GENOMIC DNA]</scope>
    <source>
        <strain evidence="2">cv. Nisqually</strain>
    </source>
</reference>
<dbReference type="EMBL" id="CM009291">
    <property type="protein sequence ID" value="KAI9400418.1"/>
    <property type="molecule type" value="Genomic_DNA"/>
</dbReference>
<proteinExistence type="predicted"/>
<gene>
    <name evidence="1" type="ORF">POPTR_002G241000v4</name>
</gene>
<name>A0ACC0TGR6_POPTR</name>
<evidence type="ECO:0000313" key="2">
    <source>
        <dbReference type="Proteomes" id="UP000006729"/>
    </source>
</evidence>